<keyword evidence="3" id="KW-1133">Transmembrane helix</keyword>
<feature type="transmembrane region" description="Helical" evidence="3">
    <location>
        <begin position="6"/>
        <end position="24"/>
    </location>
</feature>
<feature type="transmembrane region" description="Helical" evidence="3">
    <location>
        <begin position="95"/>
        <end position="115"/>
    </location>
</feature>
<dbReference type="NCBIfam" id="TIGR00254">
    <property type="entry name" value="GGDEF"/>
    <property type="match status" value="1"/>
</dbReference>
<sequence>MDVFTLTVVNAFIAVVVTAVLAFQNKAERQFRYQRYFMLAALCTLLNAIFSMIHYVGEPLPYWLSPALTNTLSVGAHIALAAGIHRHLQLSGKRIWLLLVFLAIYILHFTDFALSHVANRMLIAIPTVILLNFWCMQMLWQHRRNEHGKVYLAFIATFAFNIMQFSLRSAYMALEHYQLLQTQHSAVIYSIGFFSLTAFAILIFGCIIMLSHSQQQQALLKLSERDPLTGLLNRRSLELRLAGELNRAARTQTPVSLLLMDIDHFKQVNDTLGHAAGDLAIKHIADLTTELSRDYDVIFRFGGEEFLICLPNTEPETAKQIANRIRQTIEQHPLLTPAPLSLTVSIGVASSKHAIDWQDLLQHADEALYQAKHLGRNCVQSYN</sequence>
<name>A0ABQ3KWY2_9ALTE</name>
<dbReference type="SMART" id="SM00267">
    <property type="entry name" value="GGDEF"/>
    <property type="match status" value="1"/>
</dbReference>
<accession>A0ABQ3KWY2</accession>
<dbReference type="PANTHER" id="PTHR45138:SF9">
    <property type="entry name" value="DIGUANYLATE CYCLASE DGCM-RELATED"/>
    <property type="match status" value="1"/>
</dbReference>
<reference evidence="6" key="1">
    <citation type="journal article" date="2019" name="Int. J. Syst. Evol. Microbiol.">
        <title>The Global Catalogue of Microorganisms (GCM) 10K type strain sequencing project: providing services to taxonomists for standard genome sequencing and annotation.</title>
        <authorList>
            <consortium name="The Broad Institute Genomics Platform"/>
            <consortium name="The Broad Institute Genome Sequencing Center for Infectious Disease"/>
            <person name="Wu L."/>
            <person name="Ma J."/>
        </authorList>
    </citation>
    <scope>NUCLEOTIDE SEQUENCE [LARGE SCALE GENOMIC DNA]</scope>
    <source>
        <strain evidence="6">CGMCC 1.7003</strain>
    </source>
</reference>
<keyword evidence="6" id="KW-1185">Reference proteome</keyword>
<keyword evidence="3" id="KW-0472">Membrane</keyword>
<evidence type="ECO:0000259" key="4">
    <source>
        <dbReference type="PROSITE" id="PS50887"/>
    </source>
</evidence>
<dbReference type="EC" id="2.7.7.65" evidence="1"/>
<feature type="transmembrane region" description="Helical" evidence="3">
    <location>
        <begin position="186"/>
        <end position="210"/>
    </location>
</feature>
<protein>
    <recommendedName>
        <fullName evidence="1">diguanylate cyclase</fullName>
        <ecNumber evidence="1">2.7.7.65</ecNumber>
    </recommendedName>
</protein>
<dbReference type="RefSeq" id="WP_189429825.1">
    <property type="nucleotide sequence ID" value="NZ_BNAO01000001.1"/>
</dbReference>
<evidence type="ECO:0000256" key="1">
    <source>
        <dbReference type="ARBA" id="ARBA00012528"/>
    </source>
</evidence>
<comment type="catalytic activity">
    <reaction evidence="2">
        <text>2 GTP = 3',3'-c-di-GMP + 2 diphosphate</text>
        <dbReference type="Rhea" id="RHEA:24898"/>
        <dbReference type="ChEBI" id="CHEBI:33019"/>
        <dbReference type="ChEBI" id="CHEBI:37565"/>
        <dbReference type="ChEBI" id="CHEBI:58805"/>
        <dbReference type="EC" id="2.7.7.65"/>
    </reaction>
</comment>
<feature type="domain" description="GGDEF" evidence="4">
    <location>
        <begin position="253"/>
        <end position="383"/>
    </location>
</feature>
<evidence type="ECO:0000313" key="5">
    <source>
        <dbReference type="EMBL" id="GHG61033.1"/>
    </source>
</evidence>
<dbReference type="Proteomes" id="UP000659697">
    <property type="component" value="Unassembled WGS sequence"/>
</dbReference>
<dbReference type="Gene3D" id="3.30.70.270">
    <property type="match status" value="1"/>
</dbReference>
<evidence type="ECO:0000256" key="2">
    <source>
        <dbReference type="ARBA" id="ARBA00034247"/>
    </source>
</evidence>
<feature type="transmembrane region" description="Helical" evidence="3">
    <location>
        <begin position="121"/>
        <end position="140"/>
    </location>
</feature>
<dbReference type="InterPro" id="IPR043128">
    <property type="entry name" value="Rev_trsase/Diguanyl_cyclase"/>
</dbReference>
<dbReference type="PANTHER" id="PTHR45138">
    <property type="entry name" value="REGULATORY COMPONENTS OF SENSORY TRANSDUCTION SYSTEM"/>
    <property type="match status" value="1"/>
</dbReference>
<dbReference type="SUPFAM" id="SSF55073">
    <property type="entry name" value="Nucleotide cyclase"/>
    <property type="match status" value="1"/>
</dbReference>
<dbReference type="InterPro" id="IPR029787">
    <property type="entry name" value="Nucleotide_cyclase"/>
</dbReference>
<evidence type="ECO:0000256" key="3">
    <source>
        <dbReference type="SAM" id="Phobius"/>
    </source>
</evidence>
<feature type="transmembrane region" description="Helical" evidence="3">
    <location>
        <begin position="62"/>
        <end position="83"/>
    </location>
</feature>
<gene>
    <name evidence="5" type="ORF">GCM10010919_05080</name>
</gene>
<feature type="transmembrane region" description="Helical" evidence="3">
    <location>
        <begin position="152"/>
        <end position="174"/>
    </location>
</feature>
<dbReference type="Pfam" id="PF00990">
    <property type="entry name" value="GGDEF"/>
    <property type="match status" value="1"/>
</dbReference>
<proteinExistence type="predicted"/>
<feature type="transmembrane region" description="Helical" evidence="3">
    <location>
        <begin position="36"/>
        <end position="56"/>
    </location>
</feature>
<dbReference type="InterPro" id="IPR050469">
    <property type="entry name" value="Diguanylate_Cyclase"/>
</dbReference>
<keyword evidence="3" id="KW-0812">Transmembrane</keyword>
<comment type="caution">
    <text evidence="5">The sequence shown here is derived from an EMBL/GenBank/DDBJ whole genome shotgun (WGS) entry which is preliminary data.</text>
</comment>
<dbReference type="InterPro" id="IPR000160">
    <property type="entry name" value="GGDEF_dom"/>
</dbReference>
<dbReference type="PROSITE" id="PS50887">
    <property type="entry name" value="GGDEF"/>
    <property type="match status" value="1"/>
</dbReference>
<dbReference type="CDD" id="cd01949">
    <property type="entry name" value="GGDEF"/>
    <property type="match status" value="1"/>
</dbReference>
<organism evidence="5 6">
    <name type="scientific">Alishewanella longhuensis</name>
    <dbReference type="NCBI Taxonomy" id="1091037"/>
    <lineage>
        <taxon>Bacteria</taxon>
        <taxon>Pseudomonadati</taxon>
        <taxon>Pseudomonadota</taxon>
        <taxon>Gammaproteobacteria</taxon>
        <taxon>Alteromonadales</taxon>
        <taxon>Alteromonadaceae</taxon>
        <taxon>Alishewanella</taxon>
    </lineage>
</organism>
<dbReference type="EMBL" id="BNAO01000001">
    <property type="protein sequence ID" value="GHG61033.1"/>
    <property type="molecule type" value="Genomic_DNA"/>
</dbReference>
<evidence type="ECO:0000313" key="6">
    <source>
        <dbReference type="Proteomes" id="UP000659697"/>
    </source>
</evidence>